<feature type="signal peptide" evidence="1">
    <location>
        <begin position="1"/>
        <end position="24"/>
    </location>
</feature>
<reference evidence="2 3" key="1">
    <citation type="submission" date="2024-03" db="EMBL/GenBank/DDBJ databases">
        <title>WGS assembly of Saponaria officinalis var. Norfolk2.</title>
        <authorList>
            <person name="Jenkins J."/>
            <person name="Shu S."/>
            <person name="Grimwood J."/>
            <person name="Barry K."/>
            <person name="Goodstein D."/>
            <person name="Schmutz J."/>
            <person name="Leebens-Mack J."/>
            <person name="Osbourn A."/>
        </authorList>
    </citation>
    <scope>NUCLEOTIDE SEQUENCE [LARGE SCALE GENOMIC DNA]</scope>
    <source>
        <strain evidence="3">cv. Norfolk2</strain>
        <strain evidence="2">JIC</strain>
        <tissue evidence="2">Leaf</tissue>
    </source>
</reference>
<feature type="chain" id="PRO_5044717971" evidence="1">
    <location>
        <begin position="25"/>
        <end position="122"/>
    </location>
</feature>
<keyword evidence="3" id="KW-1185">Reference proteome</keyword>
<evidence type="ECO:0000313" key="2">
    <source>
        <dbReference type="EMBL" id="KAK9740682.1"/>
    </source>
</evidence>
<dbReference type="Proteomes" id="UP001443914">
    <property type="component" value="Unassembled WGS sequence"/>
</dbReference>
<evidence type="ECO:0000313" key="3">
    <source>
        <dbReference type="Proteomes" id="UP001443914"/>
    </source>
</evidence>
<organism evidence="2 3">
    <name type="scientific">Saponaria officinalis</name>
    <name type="common">Common soapwort</name>
    <name type="synonym">Lychnis saponaria</name>
    <dbReference type="NCBI Taxonomy" id="3572"/>
    <lineage>
        <taxon>Eukaryota</taxon>
        <taxon>Viridiplantae</taxon>
        <taxon>Streptophyta</taxon>
        <taxon>Embryophyta</taxon>
        <taxon>Tracheophyta</taxon>
        <taxon>Spermatophyta</taxon>
        <taxon>Magnoliopsida</taxon>
        <taxon>eudicotyledons</taxon>
        <taxon>Gunneridae</taxon>
        <taxon>Pentapetalae</taxon>
        <taxon>Caryophyllales</taxon>
        <taxon>Caryophyllaceae</taxon>
        <taxon>Caryophylleae</taxon>
        <taxon>Saponaria</taxon>
    </lineage>
</organism>
<accession>A0AAW1M7W1</accession>
<dbReference type="EMBL" id="JBDFQZ010000003">
    <property type="protein sequence ID" value="KAK9740682.1"/>
    <property type="molecule type" value="Genomic_DNA"/>
</dbReference>
<keyword evidence="1" id="KW-0732">Signal</keyword>
<dbReference type="EMBL" id="JBDFQZ010000003">
    <property type="protein sequence ID" value="KAK9740684.1"/>
    <property type="molecule type" value="Genomic_DNA"/>
</dbReference>
<evidence type="ECO:0000256" key="1">
    <source>
        <dbReference type="SAM" id="SignalP"/>
    </source>
</evidence>
<proteinExistence type="predicted"/>
<protein>
    <submittedName>
        <fullName evidence="2">Uncharacterized protein</fullName>
    </submittedName>
</protein>
<comment type="caution">
    <text evidence="2">The sequence shown here is derived from an EMBL/GenBank/DDBJ whole genome shotgun (WGS) entry which is preliminary data.</text>
</comment>
<name>A0AAW1M7W1_SAPOF</name>
<sequence length="122" mass="14027">MHNTSTASFVFLAVILCNPRFRAAHTSSPHRIIVTIFIDHYLSLFLSSIRTTVDQFVSVVRQIWQSCRHPHPWRLKLGIPSNTFKISLKQGSISLGTHHDPYTLNRQGMEQRYVSGDYDVQC</sequence>
<gene>
    <name evidence="2" type="ORF">RND81_03G053800</name>
</gene>
<dbReference type="AlphaFoldDB" id="A0AAW1M7W1"/>